<keyword evidence="1" id="KW-0863">Zinc-finger</keyword>
<organism evidence="3 4">
    <name type="scientific">Caerostris darwini</name>
    <dbReference type="NCBI Taxonomy" id="1538125"/>
    <lineage>
        <taxon>Eukaryota</taxon>
        <taxon>Metazoa</taxon>
        <taxon>Ecdysozoa</taxon>
        <taxon>Arthropoda</taxon>
        <taxon>Chelicerata</taxon>
        <taxon>Arachnida</taxon>
        <taxon>Araneae</taxon>
        <taxon>Araneomorphae</taxon>
        <taxon>Entelegynae</taxon>
        <taxon>Araneoidea</taxon>
        <taxon>Araneidae</taxon>
        <taxon>Caerostris</taxon>
    </lineage>
</organism>
<protein>
    <recommendedName>
        <fullName evidence="2">C2H2-type domain-containing protein</fullName>
    </recommendedName>
</protein>
<comment type="caution">
    <text evidence="3">The sequence shown here is derived from an EMBL/GenBank/DDBJ whole genome shotgun (WGS) entry which is preliminary data.</text>
</comment>
<dbReference type="EMBL" id="BPLQ01003069">
    <property type="protein sequence ID" value="GIX97791.1"/>
    <property type="molecule type" value="Genomic_DNA"/>
</dbReference>
<dbReference type="PROSITE" id="PS50157">
    <property type="entry name" value="ZINC_FINGER_C2H2_2"/>
    <property type="match status" value="2"/>
</dbReference>
<gene>
    <name evidence="3" type="ORF">CDAR_582741</name>
</gene>
<keyword evidence="1" id="KW-0862">Zinc</keyword>
<feature type="domain" description="C2H2-type" evidence="2">
    <location>
        <begin position="23"/>
        <end position="45"/>
    </location>
</feature>
<dbReference type="GO" id="GO:0008270">
    <property type="term" value="F:zinc ion binding"/>
    <property type="evidence" value="ECO:0007669"/>
    <property type="project" value="UniProtKB-KW"/>
</dbReference>
<dbReference type="Proteomes" id="UP001054837">
    <property type="component" value="Unassembled WGS sequence"/>
</dbReference>
<evidence type="ECO:0000259" key="2">
    <source>
        <dbReference type="PROSITE" id="PS50157"/>
    </source>
</evidence>
<dbReference type="AlphaFoldDB" id="A0AAV4PNR9"/>
<dbReference type="InterPro" id="IPR013087">
    <property type="entry name" value="Znf_C2H2_type"/>
</dbReference>
<proteinExistence type="predicted"/>
<evidence type="ECO:0000256" key="1">
    <source>
        <dbReference type="PROSITE-ProRule" id="PRU00042"/>
    </source>
</evidence>
<sequence>MGGSSFLVSDESSRYLSQGSTFIKCSSCDKCFTSILTLNKHEVWHHKSLFRPFKHNCESCPYATNNRTNFKKHLEVHSLDRRCIFWIFMRFMFKVVLFPSYIIKTQNVAS</sequence>
<keyword evidence="1" id="KW-0479">Metal-binding</keyword>
<accession>A0AAV4PNR9</accession>
<keyword evidence="4" id="KW-1185">Reference proteome</keyword>
<evidence type="ECO:0000313" key="3">
    <source>
        <dbReference type="EMBL" id="GIX97791.1"/>
    </source>
</evidence>
<reference evidence="3 4" key="1">
    <citation type="submission" date="2021-06" db="EMBL/GenBank/DDBJ databases">
        <title>Caerostris darwini draft genome.</title>
        <authorList>
            <person name="Kono N."/>
            <person name="Arakawa K."/>
        </authorList>
    </citation>
    <scope>NUCLEOTIDE SEQUENCE [LARGE SCALE GENOMIC DNA]</scope>
</reference>
<feature type="domain" description="C2H2-type" evidence="2">
    <location>
        <begin position="55"/>
        <end position="82"/>
    </location>
</feature>
<dbReference type="Gene3D" id="3.30.160.60">
    <property type="entry name" value="Classic Zinc Finger"/>
    <property type="match status" value="1"/>
</dbReference>
<dbReference type="SMART" id="SM00355">
    <property type="entry name" value="ZnF_C2H2"/>
    <property type="match status" value="2"/>
</dbReference>
<evidence type="ECO:0000313" key="4">
    <source>
        <dbReference type="Proteomes" id="UP001054837"/>
    </source>
</evidence>
<dbReference type="SUPFAM" id="SSF57667">
    <property type="entry name" value="beta-beta-alpha zinc fingers"/>
    <property type="match status" value="1"/>
</dbReference>
<name>A0AAV4PNR9_9ARAC</name>
<dbReference type="InterPro" id="IPR036236">
    <property type="entry name" value="Znf_C2H2_sf"/>
</dbReference>